<feature type="region of interest" description="Disordered" evidence="1">
    <location>
        <begin position="589"/>
        <end position="608"/>
    </location>
</feature>
<gene>
    <name evidence="3" type="ORF">Tci_030124</name>
</gene>
<feature type="region of interest" description="Disordered" evidence="1">
    <location>
        <begin position="1824"/>
        <end position="1878"/>
    </location>
</feature>
<dbReference type="InterPro" id="IPR000477">
    <property type="entry name" value="RT_dom"/>
</dbReference>
<dbReference type="InterPro" id="IPR043128">
    <property type="entry name" value="Rev_trsase/Diguanyl_cyclase"/>
</dbReference>
<organism evidence="3">
    <name type="scientific">Tanacetum cinerariifolium</name>
    <name type="common">Dalmatian daisy</name>
    <name type="synonym">Chrysanthemum cinerariifolium</name>
    <dbReference type="NCBI Taxonomy" id="118510"/>
    <lineage>
        <taxon>Eukaryota</taxon>
        <taxon>Viridiplantae</taxon>
        <taxon>Streptophyta</taxon>
        <taxon>Embryophyta</taxon>
        <taxon>Tracheophyta</taxon>
        <taxon>Spermatophyta</taxon>
        <taxon>Magnoliopsida</taxon>
        <taxon>eudicotyledons</taxon>
        <taxon>Gunneridae</taxon>
        <taxon>Pentapetalae</taxon>
        <taxon>asterids</taxon>
        <taxon>campanulids</taxon>
        <taxon>Asterales</taxon>
        <taxon>Asteraceae</taxon>
        <taxon>Asteroideae</taxon>
        <taxon>Anthemideae</taxon>
        <taxon>Anthemidinae</taxon>
        <taxon>Tanacetum</taxon>
    </lineage>
</organism>
<dbReference type="PROSITE" id="PS50994">
    <property type="entry name" value="INTEGRASE"/>
    <property type="match status" value="1"/>
</dbReference>
<proteinExistence type="predicted"/>
<dbReference type="CDD" id="cd01647">
    <property type="entry name" value="RT_LTR"/>
    <property type="match status" value="1"/>
</dbReference>
<evidence type="ECO:0000256" key="1">
    <source>
        <dbReference type="SAM" id="MobiDB-lite"/>
    </source>
</evidence>
<dbReference type="Pfam" id="PF08284">
    <property type="entry name" value="RVP_2"/>
    <property type="match status" value="1"/>
</dbReference>
<comment type="caution">
    <text evidence="3">The sequence shown here is derived from an EMBL/GenBank/DDBJ whole genome shotgun (WGS) entry which is preliminary data.</text>
</comment>
<keyword evidence="3" id="KW-0695">RNA-directed DNA polymerase</keyword>
<dbReference type="PANTHER" id="PTHR15503">
    <property type="entry name" value="LDOC1 RELATED"/>
    <property type="match status" value="1"/>
</dbReference>
<keyword evidence="3" id="KW-0808">Transferase</keyword>
<feature type="domain" description="Integrase catalytic" evidence="2">
    <location>
        <begin position="253"/>
        <end position="441"/>
    </location>
</feature>
<dbReference type="Pfam" id="PF00078">
    <property type="entry name" value="RVT_1"/>
    <property type="match status" value="1"/>
</dbReference>
<dbReference type="InterPro" id="IPR032567">
    <property type="entry name" value="RTL1-rel"/>
</dbReference>
<name>A0A6L2L8X8_TANCI</name>
<evidence type="ECO:0000259" key="2">
    <source>
        <dbReference type="PROSITE" id="PS50994"/>
    </source>
</evidence>
<dbReference type="Gene3D" id="3.30.70.270">
    <property type="match status" value="1"/>
</dbReference>
<dbReference type="CDD" id="cd00303">
    <property type="entry name" value="retropepsin_like"/>
    <property type="match status" value="1"/>
</dbReference>
<feature type="region of interest" description="Disordered" evidence="1">
    <location>
        <begin position="2199"/>
        <end position="2268"/>
    </location>
</feature>
<dbReference type="GO" id="GO:0015074">
    <property type="term" value="P:DNA integration"/>
    <property type="evidence" value="ECO:0007669"/>
    <property type="project" value="InterPro"/>
</dbReference>
<feature type="region of interest" description="Disordered" evidence="1">
    <location>
        <begin position="550"/>
        <end position="584"/>
    </location>
</feature>
<dbReference type="PANTHER" id="PTHR15503:SF45">
    <property type="entry name" value="RNA-DIRECTED DNA POLYMERASE HOMOLOG"/>
    <property type="match status" value="1"/>
</dbReference>
<dbReference type="InterPro" id="IPR021109">
    <property type="entry name" value="Peptidase_aspartic_dom_sf"/>
</dbReference>
<reference evidence="3" key="1">
    <citation type="journal article" date="2019" name="Sci. Rep.">
        <title>Draft genome of Tanacetum cinerariifolium, the natural source of mosquito coil.</title>
        <authorList>
            <person name="Yamashiro T."/>
            <person name="Shiraishi A."/>
            <person name="Satake H."/>
            <person name="Nakayama K."/>
        </authorList>
    </citation>
    <scope>NUCLEOTIDE SEQUENCE</scope>
</reference>
<feature type="compositionally biased region" description="Acidic residues" evidence="1">
    <location>
        <begin position="2255"/>
        <end position="2268"/>
    </location>
</feature>
<dbReference type="Gene3D" id="2.40.70.10">
    <property type="entry name" value="Acid Proteases"/>
    <property type="match status" value="1"/>
</dbReference>
<feature type="compositionally biased region" description="Basic and acidic residues" evidence="1">
    <location>
        <begin position="1849"/>
        <end position="1866"/>
    </location>
</feature>
<feature type="compositionally biased region" description="Polar residues" evidence="1">
    <location>
        <begin position="1867"/>
        <end position="1878"/>
    </location>
</feature>
<dbReference type="InterPro" id="IPR012337">
    <property type="entry name" value="RNaseH-like_sf"/>
</dbReference>
<protein>
    <submittedName>
        <fullName evidence="3">RNA-directed DNA polymerase homolog</fullName>
    </submittedName>
</protein>
<sequence>MAYHDKYKKVLNEIWKDKVGVYGKIVKDENETIKKIKGEALKEKDDPGEFIFPIRLKGKVNKNALANTGSDINTMPYQIYETLGREEMKKTMGRNDDEAKSSRSKCSRQFEIIEEVLGVYQAVKLDEEGFNVYFEGGLRSDEHFNAQEYWLSISREDNLGLSRSHTSTIKSLILRVIHKMITYGLCQRTTGYDKIQKNDLWLLSKFDARHQNGYVNVAWLIARDLDTTTLRDLIDSEGRLIPKDPQPCVPIVGVLRPLRASIQDLYDRMGFPAQSVGSSSTDVLDSSCLLVLITETSQSRQHVITSSIHIKSCKSPTKSLFDVGSSRISIFTVNTTKDETSGILKKFITEIKNLKDLKVKIIREFSNARTPQQNGVAERRNRTFLEAARTMLADAKLPVTFWAEAVNTACYVQNRELSDKGFIRPSSSPWGAPVLFVKKKDGSFRMCIDYRELNKLTLKNRYPLQRIADPFDQLQGSIIYSKIDLRSGYHQLKVREQDISKTEFRTRYGHYEFQIIMVNIIPPDHVDDVPVVEPNQHDDVPVVPEHVLEDEDEDLEEEVFEEEDDPQEEEDEMEVDIEEDENEPELTYPYEEVDPLNPPPPDSESEPKDVIEVENPIEQEDETVPASVHEVVRSRVKRGTSVIKKLVEKLSSTEDKVGCTKLKKELKEARFSNTFLRMKNARVDRDLYWTIVRDHEFYQEMIRRGFMFKERPNEAINESVDAAIAAERARQANARNEAIGSGLVRGQDATPAVRECTFARFMKCNPTAFYGTKGAIELRRWFEKTESVFGISECAEGKKVKFPATTLQGPTLTLWNAKRFNELALMCPGMVEPKRVKVDSYIQGLTDNIKGEVTSSKPANLNEAMHHFLCVNIVLLAMLVHVQLSAISVERLGTRQGHTRNRFPNKVKEEEVGEVRGRAYTIKDAEPKGSNVVTGMVLLNNRYAFVLFDSDFDRSFVDTRFSSMLNIDLVKIRACYEVELADGRVVSMNTVLKGCTLNLVNHIFEMDLMLIELGTFDVIIGMDWLVKHDVVIVCGKKLVHIPYGNKTLIVKSDKALSEGTKDLLVYCDASLKGYGAVLMQREKKELNLRQRRWIELLSDYDCEIRYHPGKANVVADALSQKERNKPLCVQDLMMTVHNDLPKQIQSHKSKYSIHPRSDKMYQDLKPLYCSPNMKVDIATYVNKRTKPLEIEVGDIVLFKVSSWKGAMRFGKRKKLSLHYIGPFRIIARVEPVAYTLELPKDLKGIHSTFHVLNLKKCLAEGHLDCRSQYAILSGKVDTSYPTGGYIIRRIGNCEYAFSCEDMVLRRSISFPWIRDIGQKYDIFKCLRFSSKICAFEHVFTNHSSITKSIMELCMQNKEHGRMILESVEHGPLIWPTVEENGVIRIKKYAELSTVEKIQDDCDMKATSIILQYSGFVVPVFTLGDDLIACLIRQCLSNSCSFLKTEDLDTYDSDCDDISNAKTVLMDNISNYGFGVISEIKPTLYDGIVISAKHVPMHVIDDKETLIWEEESRLKMSEKEKDTEAIKQNISHKPIDYEKLNRLSKDFVKHFTPQQELSAEQAFWLHISNPTIESSNKPPIKVEVLSELPTELLVYVRDTCPNAIKLSVKKVESSKASDSNTHVLSPIGLKCFTSNCGSKPTCNKKNDMISRTPSMNIKNKVEAKPRKVNKNNRVVEPIRDVDVKHSLSKANSKLICATCKKSMLDGVHDMCLLDFVENVNSRAKSTKKHKKQNIWKPTGHVFTEVGLKWKPTGRTFTIVSNSCLLTRITSANVVPPKKITSHSVEAQKPELKVYSKKPKNVKISRCSCFERCGLADSLVLTSIDKDSSSTSIRSTQEKEHSPNISQGFEESPKTPTFHDDPLHESLHEYSTSQGSSSNVRQTHTLFEHLGRWTKDHPIENVIDNPSRSISTRKQLQTDAMNMNTTQVQQKALDDAFITPTDYLEFEKFNMRLQTDIKLKEATFQVICPKIPRQKFEDLPLEQDILSFIRDLGHFEDIIYLTNVSVDYLPQPWRAFVIIINKCLSGKETGMGKICLSRAQFLWDQSISRRNKMFWHTARYNTMFTSIRCISRHEKTQVYGAILPKDLTNQATLESKAYKTYYAFASGEKTPQPTYIRKKADSDTSPKQKSVQATKGTRLKTSAKVAKSDNKKQHAKMSKAKGLDVISKVALTKAEQLKLATKRSKIQFHSSHARCLVDGVDTQSKVPNEQQQKTFSQDDEDAKEESDMNDDNEETKLDNDEDDLTHPNLSNYKAYDQEEEEQKADDEEVSFDQRSDILVNVPVFVVAETPSSVATIPQPPIPNIQTLQQTPYSTTTTTNPTMSLPEISNFASLFQFDQMVSALETKMFEFMQTSQFDEVVSLILGIVDMYLASKMKEIVDVAIQLQSNKFREEAQTENQEFLNRVDSAINAIIKKQVQAQVSKIMSHIKKYVTESLGAKVLVRSTNQPQTSYAVAASQLEFELKKILIDKMETNK</sequence>
<feature type="compositionally biased region" description="Polar residues" evidence="1">
    <location>
        <begin position="2199"/>
        <end position="2213"/>
    </location>
</feature>
<dbReference type="EMBL" id="BKCJ010003953">
    <property type="protein sequence ID" value="GEU58146.1"/>
    <property type="molecule type" value="Genomic_DNA"/>
</dbReference>
<dbReference type="InterPro" id="IPR001584">
    <property type="entry name" value="Integrase_cat-core"/>
</dbReference>
<dbReference type="GO" id="GO:0003964">
    <property type="term" value="F:RNA-directed DNA polymerase activity"/>
    <property type="evidence" value="ECO:0007669"/>
    <property type="project" value="UniProtKB-KW"/>
</dbReference>
<accession>A0A6L2L8X8</accession>
<dbReference type="SUPFAM" id="SSF56672">
    <property type="entry name" value="DNA/RNA polymerases"/>
    <property type="match status" value="1"/>
</dbReference>
<evidence type="ECO:0000313" key="3">
    <source>
        <dbReference type="EMBL" id="GEU58146.1"/>
    </source>
</evidence>
<dbReference type="InterPro" id="IPR056924">
    <property type="entry name" value="SH3_Tf2-1"/>
</dbReference>
<dbReference type="Gene3D" id="3.10.10.10">
    <property type="entry name" value="HIV Type 1 Reverse Transcriptase, subunit A, domain 1"/>
    <property type="match status" value="1"/>
</dbReference>
<feature type="region of interest" description="Disordered" evidence="1">
    <location>
        <begin position="2111"/>
        <end position="2158"/>
    </location>
</feature>
<dbReference type="Pfam" id="PF24626">
    <property type="entry name" value="SH3_Tf2-1"/>
    <property type="match status" value="1"/>
</dbReference>
<feature type="compositionally biased region" description="Acidic residues" evidence="1">
    <location>
        <begin position="2215"/>
        <end position="2241"/>
    </location>
</feature>
<keyword evidence="3" id="KW-0548">Nucleotidyltransferase</keyword>
<dbReference type="SUPFAM" id="SSF53098">
    <property type="entry name" value="Ribonuclease H-like"/>
    <property type="match status" value="1"/>
</dbReference>
<dbReference type="InterPro" id="IPR043502">
    <property type="entry name" value="DNA/RNA_pol_sf"/>
</dbReference>